<protein>
    <recommendedName>
        <fullName evidence="3">WXG100 family type VII secretion target</fullName>
    </recommendedName>
</protein>
<evidence type="ECO:0000313" key="2">
    <source>
        <dbReference type="Proteomes" id="UP000294257"/>
    </source>
</evidence>
<dbReference type="AlphaFoldDB" id="A0A4Q7KU19"/>
<gene>
    <name evidence="1" type="ORF">EV193_104558</name>
</gene>
<reference evidence="1 2" key="1">
    <citation type="submission" date="2019-02" db="EMBL/GenBank/DDBJ databases">
        <title>Genomic Encyclopedia of Type Strains, Phase IV (KMG-IV): sequencing the most valuable type-strain genomes for metagenomic binning, comparative biology and taxonomic classification.</title>
        <authorList>
            <person name="Goeker M."/>
        </authorList>
    </citation>
    <scope>NUCLEOTIDE SEQUENCE [LARGE SCALE GENOMIC DNA]</scope>
    <source>
        <strain evidence="1 2">DSM 101727</strain>
    </source>
</reference>
<dbReference type="Proteomes" id="UP000294257">
    <property type="component" value="Unassembled WGS sequence"/>
</dbReference>
<dbReference type="OrthoDB" id="4140785at2"/>
<sequence length="424" mass="44128">MSGLQPDARGMFAPKQDAEFPALKFNPAPGNLAKVRDLADTFSAVAREMAEARDALKGIGGDSGIWRGQAAREFGKTIGELPDYLTKANASLGYAGRELDRWAKDLADMQGKARHYEAQAASALDYANRTAANPNLKIAGQFFTDPAALKQAQQMYLDAAATMKHAFGNVDAIREQARQLQKDHVELGQQIAIALKKAREQAPEAPSLLSRALSGLGSWFKSAANVFKTIGTVLGHLSSVCGIFAVVFAGVPPVGAILGAAAGLTAIAATATKGIAKAGGADVSWLDIGEEALGALPFAKALKTGAEVSEKGLKGTTTAWRGVERARGVGGTVVERTKKTTVERLAGREATPKVYLTGEGPGRRLLAAGEGEIINGQLVGTEGINTLSKMFGKNGVIDPMSGWGRGIDIAAGTAKFGGGLALDD</sequence>
<name>A0A4Q7KU19_9PSEU</name>
<dbReference type="RefSeq" id="WP_130344890.1">
    <property type="nucleotide sequence ID" value="NZ_SGWQ01000004.1"/>
</dbReference>
<evidence type="ECO:0008006" key="3">
    <source>
        <dbReference type="Google" id="ProtNLM"/>
    </source>
</evidence>
<keyword evidence="2" id="KW-1185">Reference proteome</keyword>
<organism evidence="1 2">
    <name type="scientific">Herbihabitans rhizosphaerae</name>
    <dbReference type="NCBI Taxonomy" id="1872711"/>
    <lineage>
        <taxon>Bacteria</taxon>
        <taxon>Bacillati</taxon>
        <taxon>Actinomycetota</taxon>
        <taxon>Actinomycetes</taxon>
        <taxon>Pseudonocardiales</taxon>
        <taxon>Pseudonocardiaceae</taxon>
        <taxon>Herbihabitans</taxon>
    </lineage>
</organism>
<accession>A0A4Q7KU19</accession>
<evidence type="ECO:0000313" key="1">
    <source>
        <dbReference type="EMBL" id="RZS39341.1"/>
    </source>
</evidence>
<proteinExistence type="predicted"/>
<dbReference type="EMBL" id="SGWQ01000004">
    <property type="protein sequence ID" value="RZS39341.1"/>
    <property type="molecule type" value="Genomic_DNA"/>
</dbReference>
<comment type="caution">
    <text evidence="1">The sequence shown here is derived from an EMBL/GenBank/DDBJ whole genome shotgun (WGS) entry which is preliminary data.</text>
</comment>